<accession>A0AAD7MNL7</accession>
<keyword evidence="1" id="KW-0812">Transmembrane</keyword>
<feature type="transmembrane region" description="Helical" evidence="1">
    <location>
        <begin position="185"/>
        <end position="203"/>
    </location>
</feature>
<feature type="transmembrane region" description="Helical" evidence="1">
    <location>
        <begin position="250"/>
        <end position="270"/>
    </location>
</feature>
<feature type="domain" description="DUF6533" evidence="2">
    <location>
        <begin position="17"/>
        <end position="55"/>
    </location>
</feature>
<dbReference type="InterPro" id="IPR045340">
    <property type="entry name" value="DUF6533"/>
</dbReference>
<proteinExistence type="predicted"/>
<protein>
    <recommendedName>
        <fullName evidence="2">DUF6533 domain-containing protein</fullName>
    </recommendedName>
</protein>
<keyword evidence="1" id="KW-0472">Membrane</keyword>
<keyword evidence="1" id="KW-1133">Transmembrane helix</keyword>
<gene>
    <name evidence="3" type="ORF">B0H16DRAFT_1895247</name>
</gene>
<feature type="transmembrane region" description="Helical" evidence="1">
    <location>
        <begin position="135"/>
        <end position="154"/>
    </location>
</feature>
<dbReference type="Pfam" id="PF20151">
    <property type="entry name" value="DUF6533"/>
    <property type="match status" value="1"/>
</dbReference>
<organism evidence="3 4">
    <name type="scientific">Mycena metata</name>
    <dbReference type="NCBI Taxonomy" id="1033252"/>
    <lineage>
        <taxon>Eukaryota</taxon>
        <taxon>Fungi</taxon>
        <taxon>Dikarya</taxon>
        <taxon>Basidiomycota</taxon>
        <taxon>Agaricomycotina</taxon>
        <taxon>Agaricomycetes</taxon>
        <taxon>Agaricomycetidae</taxon>
        <taxon>Agaricales</taxon>
        <taxon>Marasmiineae</taxon>
        <taxon>Mycenaceae</taxon>
        <taxon>Mycena</taxon>
    </lineage>
</organism>
<evidence type="ECO:0000259" key="2">
    <source>
        <dbReference type="Pfam" id="PF20151"/>
    </source>
</evidence>
<feature type="transmembrane region" description="Helical" evidence="1">
    <location>
        <begin position="75"/>
        <end position="94"/>
    </location>
</feature>
<feature type="transmembrane region" description="Helical" evidence="1">
    <location>
        <begin position="106"/>
        <end position="128"/>
    </location>
</feature>
<dbReference type="Proteomes" id="UP001215598">
    <property type="component" value="Unassembled WGS sequence"/>
</dbReference>
<sequence length="312" mass="35956">MEYIRFVESIQSTRLAAVGSATVLLYDHLITLDQEIDLVWKRDWSLLKGVFIFVRAVQVFARCSRIAYRVPSETSTGLLGVIIELFAIMSPDVTDSICTWWFYFEFWGYTSIVLTSELVLLLWIFFLYNRRRDILAFLSVLFVAQAVSVVVILAKSFAQLSITAHIGHTRIAFCSLKHDTAFFSWYWLPVLLYNSAILALFIIKSTDAFRASYIPRVHGIYRRSLINFLAIFIVYLVCCILWIAGDFALGQIPVGFALAFSITSSTRLLINIRHAYYTREEVDLSRPVAPAIYANQAPREEWLFELRELRLK</sequence>
<feature type="transmembrane region" description="Helical" evidence="1">
    <location>
        <begin position="224"/>
        <end position="244"/>
    </location>
</feature>
<dbReference type="AlphaFoldDB" id="A0AAD7MNL7"/>
<reference evidence="3" key="1">
    <citation type="submission" date="2023-03" db="EMBL/GenBank/DDBJ databases">
        <title>Massive genome expansion in bonnet fungi (Mycena s.s.) driven by repeated elements and novel gene families across ecological guilds.</title>
        <authorList>
            <consortium name="Lawrence Berkeley National Laboratory"/>
            <person name="Harder C.B."/>
            <person name="Miyauchi S."/>
            <person name="Viragh M."/>
            <person name="Kuo A."/>
            <person name="Thoen E."/>
            <person name="Andreopoulos B."/>
            <person name="Lu D."/>
            <person name="Skrede I."/>
            <person name="Drula E."/>
            <person name="Henrissat B."/>
            <person name="Morin E."/>
            <person name="Kohler A."/>
            <person name="Barry K."/>
            <person name="LaButti K."/>
            <person name="Morin E."/>
            <person name="Salamov A."/>
            <person name="Lipzen A."/>
            <person name="Mereny Z."/>
            <person name="Hegedus B."/>
            <person name="Baldrian P."/>
            <person name="Stursova M."/>
            <person name="Weitz H."/>
            <person name="Taylor A."/>
            <person name="Grigoriev I.V."/>
            <person name="Nagy L.G."/>
            <person name="Martin F."/>
            <person name="Kauserud H."/>
        </authorList>
    </citation>
    <scope>NUCLEOTIDE SEQUENCE</scope>
    <source>
        <strain evidence="3">CBHHK182m</strain>
    </source>
</reference>
<name>A0AAD7MNL7_9AGAR</name>
<keyword evidence="4" id="KW-1185">Reference proteome</keyword>
<dbReference type="EMBL" id="JARKIB010000197">
    <property type="protein sequence ID" value="KAJ7725072.1"/>
    <property type="molecule type" value="Genomic_DNA"/>
</dbReference>
<evidence type="ECO:0000313" key="3">
    <source>
        <dbReference type="EMBL" id="KAJ7725072.1"/>
    </source>
</evidence>
<comment type="caution">
    <text evidence="3">The sequence shown here is derived from an EMBL/GenBank/DDBJ whole genome shotgun (WGS) entry which is preliminary data.</text>
</comment>
<evidence type="ECO:0000256" key="1">
    <source>
        <dbReference type="SAM" id="Phobius"/>
    </source>
</evidence>
<evidence type="ECO:0000313" key="4">
    <source>
        <dbReference type="Proteomes" id="UP001215598"/>
    </source>
</evidence>